<evidence type="ECO:0000256" key="1">
    <source>
        <dbReference type="SAM" id="MobiDB-lite"/>
    </source>
</evidence>
<keyword evidence="2" id="KW-0472">Membrane</keyword>
<accession>A0ABY5D5V6</accession>
<name>A0ABY5D5V6_9ACTN</name>
<evidence type="ECO:0000313" key="4">
    <source>
        <dbReference type="Proteomes" id="UP001055940"/>
    </source>
</evidence>
<keyword evidence="2" id="KW-1133">Transmembrane helix</keyword>
<feature type="transmembrane region" description="Helical" evidence="2">
    <location>
        <begin position="42"/>
        <end position="62"/>
    </location>
</feature>
<feature type="transmembrane region" description="Helical" evidence="2">
    <location>
        <begin position="7"/>
        <end position="30"/>
    </location>
</feature>
<keyword evidence="4" id="KW-1185">Reference proteome</keyword>
<reference evidence="3" key="1">
    <citation type="submission" date="2022-06" db="EMBL/GenBank/DDBJ databases">
        <authorList>
            <person name="Ping M."/>
        </authorList>
    </citation>
    <scope>NUCLEOTIDE SEQUENCE</scope>
    <source>
        <strain evidence="3">JCM11759T</strain>
    </source>
</reference>
<evidence type="ECO:0000256" key="2">
    <source>
        <dbReference type="SAM" id="Phobius"/>
    </source>
</evidence>
<dbReference type="RefSeq" id="WP_254418936.1">
    <property type="nucleotide sequence ID" value="NZ_CP099837.1"/>
</dbReference>
<dbReference type="Pfam" id="PF10935">
    <property type="entry name" value="DUF2637"/>
    <property type="match status" value="1"/>
</dbReference>
<protein>
    <submittedName>
        <fullName evidence="3">DUF2637 domain-containing protein</fullName>
    </submittedName>
</protein>
<keyword evidence="2" id="KW-0812">Transmembrane</keyword>
<organism evidence="3 4">
    <name type="scientific">Nocardiopsis exhalans</name>
    <dbReference type="NCBI Taxonomy" id="163604"/>
    <lineage>
        <taxon>Bacteria</taxon>
        <taxon>Bacillati</taxon>
        <taxon>Actinomycetota</taxon>
        <taxon>Actinomycetes</taxon>
        <taxon>Streptosporangiales</taxon>
        <taxon>Nocardiopsidaceae</taxon>
        <taxon>Nocardiopsis</taxon>
    </lineage>
</organism>
<proteinExistence type="predicted"/>
<sequence>MRNLPIAYYATITGSLAIAVGLVVVSYGHIRKFAMEAGAAPWEAAVIAVTVDALVVLSIAAIGHARGVGQRPPAMAKVALVVGVVATTGANIHHGLDHGWAGIVVSLWVPVAAELAYQLAMSAVRVGATGHQEKREVVCGHRVSVATVMARVHARPVICGQDVPVAMLAATLAAVRRPAPRDPRPAICSRVVAMATLAATMPPRPVATLEDPRPDICGAFVATQDVAMPDRQVVCTRLIPAAEVAMPPVDTRRPVCTRPVTVAEVLALSPVAMPAPAATEERPGPTPRPRPAPRPVATAEDVAAREVAILDWIAEADDPDARMADARGPEVAAVLAAAGHHVSARTARRDLQAVRDQLATTAAT</sequence>
<dbReference type="EMBL" id="CP099837">
    <property type="protein sequence ID" value="USY19744.1"/>
    <property type="molecule type" value="Genomic_DNA"/>
</dbReference>
<evidence type="ECO:0000313" key="3">
    <source>
        <dbReference type="EMBL" id="USY19744.1"/>
    </source>
</evidence>
<dbReference type="Proteomes" id="UP001055940">
    <property type="component" value="Chromosome"/>
</dbReference>
<feature type="region of interest" description="Disordered" evidence="1">
    <location>
        <begin position="273"/>
        <end position="299"/>
    </location>
</feature>
<feature type="compositionally biased region" description="Pro residues" evidence="1">
    <location>
        <begin position="284"/>
        <end position="294"/>
    </location>
</feature>
<dbReference type="InterPro" id="IPR021235">
    <property type="entry name" value="DUF2637"/>
</dbReference>
<gene>
    <name evidence="3" type="ORF">NE857_31700</name>
</gene>